<dbReference type="AlphaFoldDB" id="A0A506TXX5"/>
<keyword evidence="2" id="KW-1185">Reference proteome</keyword>
<protein>
    <submittedName>
        <fullName evidence="1">Uncharacterized protein</fullName>
    </submittedName>
</protein>
<sequence>MKSKSARRAVHFVGFRGDEYLSACRVWGEPDFIHRGWDKRAQREIADIDTVVFASGPHDQAPRDRSYDDIRE</sequence>
<name>A0A506TXX5_9HYPH</name>
<gene>
    <name evidence="1" type="ORF">FJU11_16515</name>
</gene>
<proteinExistence type="predicted"/>
<dbReference type="Proteomes" id="UP000320314">
    <property type="component" value="Unassembled WGS sequence"/>
</dbReference>
<organism evidence="1 2">
    <name type="scientific">Pararhizobium mangrovi</name>
    <dbReference type="NCBI Taxonomy" id="2590452"/>
    <lineage>
        <taxon>Bacteria</taxon>
        <taxon>Pseudomonadati</taxon>
        <taxon>Pseudomonadota</taxon>
        <taxon>Alphaproteobacteria</taxon>
        <taxon>Hyphomicrobiales</taxon>
        <taxon>Rhizobiaceae</taxon>
        <taxon>Rhizobium/Agrobacterium group</taxon>
        <taxon>Pararhizobium</taxon>
    </lineage>
</organism>
<accession>A0A506TXX5</accession>
<evidence type="ECO:0000313" key="2">
    <source>
        <dbReference type="Proteomes" id="UP000320314"/>
    </source>
</evidence>
<dbReference type="OrthoDB" id="7997653at2"/>
<reference evidence="1 2" key="1">
    <citation type="submission" date="2019-06" db="EMBL/GenBank/DDBJ databases">
        <authorList>
            <person name="Li M."/>
        </authorList>
    </citation>
    <scope>NUCLEOTIDE SEQUENCE [LARGE SCALE GENOMIC DNA]</scope>
    <source>
        <strain evidence="1 2">BGMRC6574</strain>
    </source>
</reference>
<comment type="caution">
    <text evidence="1">The sequence shown here is derived from an EMBL/GenBank/DDBJ whole genome shotgun (WGS) entry which is preliminary data.</text>
</comment>
<dbReference type="EMBL" id="VHLH01000039">
    <property type="protein sequence ID" value="TPW26048.1"/>
    <property type="molecule type" value="Genomic_DNA"/>
</dbReference>
<evidence type="ECO:0000313" key="1">
    <source>
        <dbReference type="EMBL" id="TPW26048.1"/>
    </source>
</evidence>